<keyword evidence="1" id="KW-0378">Hydrolase</keyword>
<dbReference type="NCBIfam" id="TIGR01549">
    <property type="entry name" value="HAD-SF-IA-v1"/>
    <property type="match status" value="1"/>
</dbReference>
<dbReference type="InterPro" id="IPR006439">
    <property type="entry name" value="HAD-SF_hydro_IA"/>
</dbReference>
<organism evidence="1 2">
    <name type="scientific">Mesosutterella porci</name>
    <dbReference type="NCBI Taxonomy" id="2915351"/>
    <lineage>
        <taxon>Bacteria</taxon>
        <taxon>Pseudomonadati</taxon>
        <taxon>Pseudomonadota</taxon>
        <taxon>Betaproteobacteria</taxon>
        <taxon>Burkholderiales</taxon>
        <taxon>Sutterellaceae</taxon>
        <taxon>Mesosutterella</taxon>
    </lineage>
</organism>
<accession>A0ABS9MPP7</accession>
<dbReference type="InterPro" id="IPR036412">
    <property type="entry name" value="HAD-like_sf"/>
</dbReference>
<protein>
    <submittedName>
        <fullName evidence="1">HAD-IA family hydrolase</fullName>
    </submittedName>
</protein>
<dbReference type="InterPro" id="IPR023198">
    <property type="entry name" value="PGP-like_dom2"/>
</dbReference>
<sequence>MNREKRPFELYVFDWDGTLMDTTRFIALSIQQAARSLGYPEPTFAVAESVIGLGHEDMMRRAVPECPASEYERFAAEYWKAYIGQEAGLPGLHPGIEALLSNMKRAGLWLAVATGKSRGGLNRVFRKTGAGPLFVATKTADETASKPAPDMLIELSEELCVPAPRMVMVGDAVHDLEMARAAGVPAIGVTWGAARRDSLEALSPRAVVDDVPQLARAMGVEDLLPAA</sequence>
<dbReference type="SFLD" id="SFLDS00003">
    <property type="entry name" value="Haloacid_Dehalogenase"/>
    <property type="match status" value="1"/>
</dbReference>
<dbReference type="PANTHER" id="PTHR43434">
    <property type="entry name" value="PHOSPHOGLYCOLATE PHOSPHATASE"/>
    <property type="match status" value="1"/>
</dbReference>
<name>A0ABS9MPP7_9BURK</name>
<evidence type="ECO:0000313" key="2">
    <source>
        <dbReference type="Proteomes" id="UP001297600"/>
    </source>
</evidence>
<evidence type="ECO:0000313" key="1">
    <source>
        <dbReference type="EMBL" id="MCG5030569.1"/>
    </source>
</evidence>
<comment type="caution">
    <text evidence="1">The sequence shown here is derived from an EMBL/GenBank/DDBJ whole genome shotgun (WGS) entry which is preliminary data.</text>
</comment>
<dbReference type="InterPro" id="IPR050155">
    <property type="entry name" value="HAD-like_hydrolase_sf"/>
</dbReference>
<keyword evidence="2" id="KW-1185">Reference proteome</keyword>
<dbReference type="Gene3D" id="3.40.50.1000">
    <property type="entry name" value="HAD superfamily/HAD-like"/>
    <property type="match status" value="1"/>
</dbReference>
<dbReference type="InterPro" id="IPR023214">
    <property type="entry name" value="HAD_sf"/>
</dbReference>
<dbReference type="Pfam" id="PF13419">
    <property type="entry name" value="HAD_2"/>
    <property type="match status" value="1"/>
</dbReference>
<reference evidence="1 2" key="1">
    <citation type="submission" date="2022-02" db="EMBL/GenBank/DDBJ databases">
        <title>Mesosutterella porci, a novel member of the family Sutterellaceae from pig feces.</title>
        <authorList>
            <person name="Wylensek D."/>
            <person name="Clavel T."/>
        </authorList>
    </citation>
    <scope>NUCLEOTIDE SEQUENCE [LARGE SCALE GENOMIC DNA]</scope>
    <source>
        <strain evidence="2">oilRF-744-wt-GAM-9</strain>
    </source>
</reference>
<dbReference type="PANTHER" id="PTHR43434:SF24">
    <property type="entry name" value="HYDROLASE-RELATED"/>
    <property type="match status" value="1"/>
</dbReference>
<dbReference type="SUPFAM" id="SSF56784">
    <property type="entry name" value="HAD-like"/>
    <property type="match status" value="1"/>
</dbReference>
<proteinExistence type="predicted"/>
<dbReference type="InterPro" id="IPR041492">
    <property type="entry name" value="HAD_2"/>
</dbReference>
<dbReference type="Proteomes" id="UP001297600">
    <property type="component" value="Unassembled WGS sequence"/>
</dbReference>
<dbReference type="SFLD" id="SFLDG01129">
    <property type="entry name" value="C1.5:_HAD__Beta-PGM__Phosphata"/>
    <property type="match status" value="1"/>
</dbReference>
<dbReference type="GO" id="GO:0016787">
    <property type="term" value="F:hydrolase activity"/>
    <property type="evidence" value="ECO:0007669"/>
    <property type="project" value="UniProtKB-KW"/>
</dbReference>
<dbReference type="RefSeq" id="WP_237978221.1">
    <property type="nucleotide sequence ID" value="NZ_JAKNCT010000003.1"/>
</dbReference>
<dbReference type="Gene3D" id="1.10.150.240">
    <property type="entry name" value="Putative phosphatase, domain 2"/>
    <property type="match status" value="1"/>
</dbReference>
<dbReference type="EMBL" id="JAKNCT010000003">
    <property type="protein sequence ID" value="MCG5030569.1"/>
    <property type="molecule type" value="Genomic_DNA"/>
</dbReference>
<gene>
    <name evidence="1" type="ORF">MAF45_03805</name>
</gene>